<dbReference type="Pfam" id="PF08279">
    <property type="entry name" value="HTH_11"/>
    <property type="match status" value="1"/>
</dbReference>
<dbReference type="PANTHER" id="PTHR12835">
    <property type="entry name" value="BIOTIN PROTEIN LIGASE"/>
    <property type="match status" value="1"/>
</dbReference>
<dbReference type="InterPro" id="IPR045864">
    <property type="entry name" value="aa-tRNA-synth_II/BPL/LPL"/>
</dbReference>
<evidence type="ECO:0000313" key="5">
    <source>
        <dbReference type="EMBL" id="RTH07071.1"/>
    </source>
</evidence>
<feature type="domain" description="BPL/LPL catalytic" evidence="4">
    <location>
        <begin position="67"/>
        <end position="254"/>
    </location>
</feature>
<dbReference type="InterPro" id="IPR036388">
    <property type="entry name" value="WH-like_DNA-bd_sf"/>
</dbReference>
<dbReference type="GO" id="GO:0006355">
    <property type="term" value="P:regulation of DNA-templated transcription"/>
    <property type="evidence" value="ECO:0007669"/>
    <property type="project" value="UniProtKB-UniRule"/>
</dbReference>
<keyword evidence="3" id="KW-0547">Nucleotide-binding</keyword>
<dbReference type="GO" id="GO:0003677">
    <property type="term" value="F:DNA binding"/>
    <property type="evidence" value="ECO:0007669"/>
    <property type="project" value="UniProtKB-UniRule"/>
</dbReference>
<dbReference type="PANTHER" id="PTHR12835:SF5">
    <property type="entry name" value="BIOTIN--PROTEIN LIGASE"/>
    <property type="match status" value="1"/>
</dbReference>
<dbReference type="Gene3D" id="3.30.930.10">
    <property type="entry name" value="Bira Bifunctional Protein, Domain 2"/>
    <property type="match status" value="1"/>
</dbReference>
<dbReference type="InterPro" id="IPR003142">
    <property type="entry name" value="BPL_C"/>
</dbReference>
<dbReference type="Gene3D" id="1.10.10.10">
    <property type="entry name" value="Winged helix-like DNA-binding domain superfamily/Winged helix DNA-binding domain"/>
    <property type="match status" value="1"/>
</dbReference>
<dbReference type="CDD" id="cd16442">
    <property type="entry name" value="BPL"/>
    <property type="match status" value="1"/>
</dbReference>
<keyword evidence="3" id="KW-0678">Repressor</keyword>
<dbReference type="Proteomes" id="UP000286734">
    <property type="component" value="Unassembled WGS sequence"/>
</dbReference>
<keyword evidence="3" id="KW-0805">Transcription regulation</keyword>
<organism evidence="5 6">
    <name type="scientific">Thermus scotoductus</name>
    <dbReference type="NCBI Taxonomy" id="37636"/>
    <lineage>
        <taxon>Bacteria</taxon>
        <taxon>Thermotogati</taxon>
        <taxon>Deinococcota</taxon>
        <taxon>Deinococci</taxon>
        <taxon>Thermales</taxon>
        <taxon>Thermaceae</taxon>
        <taxon>Thermus</taxon>
    </lineage>
</organism>
<dbReference type="InterPro" id="IPR030855">
    <property type="entry name" value="Bifunct_BirA"/>
</dbReference>
<evidence type="ECO:0000313" key="6">
    <source>
        <dbReference type="Proteomes" id="UP000286734"/>
    </source>
</evidence>
<comment type="function">
    <text evidence="3">Acts both as a biotin--[acetyl-CoA-carboxylase] ligase and a repressor.</text>
</comment>
<dbReference type="RefSeq" id="WP_126199984.1">
    <property type="nucleotide sequence ID" value="NZ_PELP01000048.1"/>
</dbReference>
<dbReference type="SUPFAM" id="SSF46785">
    <property type="entry name" value="Winged helix' DNA-binding domain"/>
    <property type="match status" value="1"/>
</dbReference>
<keyword evidence="1 3" id="KW-0436">Ligase</keyword>
<dbReference type="AlphaFoldDB" id="A0A430RGB5"/>
<dbReference type="GO" id="GO:0005524">
    <property type="term" value="F:ATP binding"/>
    <property type="evidence" value="ECO:0007669"/>
    <property type="project" value="UniProtKB-UniRule"/>
</dbReference>
<dbReference type="GO" id="GO:0004077">
    <property type="term" value="F:biotin--[biotin carboxyl-carrier protein] ligase activity"/>
    <property type="evidence" value="ECO:0007669"/>
    <property type="project" value="UniProtKB-UniRule"/>
</dbReference>
<evidence type="ECO:0000256" key="2">
    <source>
        <dbReference type="ARBA" id="ARBA00023267"/>
    </source>
</evidence>
<keyword evidence="3" id="KW-0238">DNA-binding</keyword>
<reference evidence="5 6" key="1">
    <citation type="journal article" date="2019" name="Extremophiles">
        <title>Biogeography of thermophiles and predominance of Thermus scotoductus in domestic water heaters.</title>
        <authorList>
            <person name="Wilpiszeski R.L."/>
            <person name="Zhang Z."/>
            <person name="House C.H."/>
        </authorList>
    </citation>
    <scope>NUCLEOTIDE SEQUENCE [LARGE SCALE GENOMIC DNA]</scope>
    <source>
        <strain evidence="5 6">34_S34</strain>
    </source>
</reference>
<comment type="similarity">
    <text evidence="3">Belongs to the biotin--protein ligase family.</text>
</comment>
<dbReference type="EMBL" id="PELP01000048">
    <property type="protein sequence ID" value="RTH07071.1"/>
    <property type="molecule type" value="Genomic_DNA"/>
</dbReference>
<evidence type="ECO:0000259" key="4">
    <source>
        <dbReference type="PROSITE" id="PS51733"/>
    </source>
</evidence>
<keyword evidence="2 3" id="KW-0092">Biotin</keyword>
<dbReference type="InterPro" id="IPR036390">
    <property type="entry name" value="WH_DNA-bd_sf"/>
</dbReference>
<dbReference type="Pfam" id="PF02237">
    <property type="entry name" value="BPL_C"/>
    <property type="match status" value="1"/>
</dbReference>
<dbReference type="InterPro" id="IPR004408">
    <property type="entry name" value="Biotin_CoA_COase_ligase"/>
</dbReference>
<gene>
    <name evidence="3" type="primary">birA</name>
    <name evidence="5" type="ORF">CSW47_02380</name>
</gene>
<feature type="binding site" evidence="3">
    <location>
        <position position="104"/>
    </location>
    <ligand>
        <name>biotin</name>
        <dbReference type="ChEBI" id="CHEBI:57586"/>
    </ligand>
</feature>
<proteinExistence type="inferred from homology"/>
<feature type="DNA-binding region" description="H-T-H motif" evidence="3">
    <location>
        <begin position="15"/>
        <end position="34"/>
    </location>
</feature>
<comment type="caution">
    <text evidence="3">Lacks conserved residue(s) required for the propagation of feature annotation.</text>
</comment>
<dbReference type="GO" id="GO:0005737">
    <property type="term" value="C:cytoplasm"/>
    <property type="evidence" value="ECO:0007669"/>
    <property type="project" value="TreeGrafter"/>
</dbReference>
<evidence type="ECO:0000256" key="3">
    <source>
        <dbReference type="HAMAP-Rule" id="MF_00978"/>
    </source>
</evidence>
<dbReference type="InterPro" id="IPR013196">
    <property type="entry name" value="HTH_11"/>
</dbReference>
<evidence type="ECO:0000256" key="1">
    <source>
        <dbReference type="ARBA" id="ARBA00022598"/>
    </source>
</evidence>
<accession>A0A430RGB5</accession>
<name>A0A430RGB5_THESC</name>
<dbReference type="HAMAP" id="MF_00978">
    <property type="entry name" value="Bifunct_BirA"/>
    <property type="match status" value="1"/>
</dbReference>
<dbReference type="Gene3D" id="2.30.30.100">
    <property type="match status" value="1"/>
</dbReference>
<comment type="caution">
    <text evidence="5">The sequence shown here is derived from an EMBL/GenBank/DDBJ whole genome shotgun (WGS) entry which is preliminary data.</text>
</comment>
<dbReference type="NCBIfam" id="TIGR00121">
    <property type="entry name" value="birA_ligase"/>
    <property type="match status" value="1"/>
</dbReference>
<keyword evidence="3" id="KW-0804">Transcription</keyword>
<feature type="binding site" evidence="3">
    <location>
        <begin position="108"/>
        <end position="110"/>
    </location>
    <ligand>
        <name>biotin</name>
        <dbReference type="ChEBI" id="CHEBI:57586"/>
    </ligand>
</feature>
<sequence length="301" mass="32440">MPGLLDLLTEDHQSGEALARHLGISRQAVSKEAKRLLAEGFPVEVSRKGYRIRPGTPLPHLFHPPGHLGRPYRYLGRVGSTQDVLRAWAEEGAEEGALVLAEVQERGRGRRGRPWESRPGESLTFSLLLRPTLPLSSMGLLPLLAGLALWRAVGVGGIKWPNDLLAPDGRKLAGVLLEAKAEGEEVAYVLLGVGANVDWAPEGAAALREFSPLSRREVLSGFLLHLESLLPLLESPETLLSLYREASYTLGRRVRVQTPKGVVEGVAEAILPDGSLQVEGVRIGAGEVALVSPLRTGESDP</sequence>
<dbReference type="PROSITE" id="PS51733">
    <property type="entry name" value="BPL_LPL_CATALYTIC"/>
    <property type="match status" value="1"/>
</dbReference>
<comment type="catalytic activity">
    <reaction evidence="3">
        <text>biotin + L-lysyl-[protein] + ATP = N(6)-biotinyl-L-lysyl-[protein] + AMP + diphosphate + H(+)</text>
        <dbReference type="Rhea" id="RHEA:11756"/>
        <dbReference type="Rhea" id="RHEA-COMP:9752"/>
        <dbReference type="Rhea" id="RHEA-COMP:10505"/>
        <dbReference type="ChEBI" id="CHEBI:15378"/>
        <dbReference type="ChEBI" id="CHEBI:29969"/>
        <dbReference type="ChEBI" id="CHEBI:30616"/>
        <dbReference type="ChEBI" id="CHEBI:33019"/>
        <dbReference type="ChEBI" id="CHEBI:57586"/>
        <dbReference type="ChEBI" id="CHEBI:83144"/>
        <dbReference type="ChEBI" id="CHEBI:456215"/>
        <dbReference type="EC" id="6.3.4.15"/>
    </reaction>
</comment>
<dbReference type="InterPro" id="IPR004143">
    <property type="entry name" value="BPL_LPL_catalytic"/>
</dbReference>
<dbReference type="SUPFAM" id="SSF55681">
    <property type="entry name" value="Class II aaRS and biotin synthetases"/>
    <property type="match status" value="1"/>
</dbReference>
<protein>
    <recommendedName>
        <fullName evidence="3">Bifunctional ligase/repressor BirA</fullName>
    </recommendedName>
    <alternativeName>
        <fullName evidence="3">Biotin--[acetyl-CoA-carboxylase] ligase</fullName>
        <ecNumber evidence="3">6.3.4.15</ecNumber>
    </alternativeName>
    <alternativeName>
        <fullName evidence="3">Biotin--protein ligase</fullName>
    </alternativeName>
    <alternativeName>
        <fullName evidence="3">Biotin-[acetyl-CoA carboxylase] synthetase</fullName>
    </alternativeName>
</protein>
<dbReference type="EC" id="6.3.4.15" evidence="3"/>
<dbReference type="Pfam" id="PF03099">
    <property type="entry name" value="BPL_LplA_LipB"/>
    <property type="match status" value="1"/>
</dbReference>
<keyword evidence="3" id="KW-0067">ATP-binding</keyword>